<feature type="transmembrane region" description="Helical" evidence="1">
    <location>
        <begin position="133"/>
        <end position="149"/>
    </location>
</feature>
<dbReference type="EMBL" id="CP012109">
    <property type="protein sequence ID" value="AKQ64327.1"/>
    <property type="molecule type" value="Genomic_DNA"/>
</dbReference>
<feature type="transmembrane region" description="Helical" evidence="1">
    <location>
        <begin position="216"/>
        <end position="237"/>
    </location>
</feature>
<dbReference type="PATRIC" id="fig|1297742.4.peg.1257"/>
<dbReference type="Pfam" id="PF09925">
    <property type="entry name" value="DUF2157"/>
    <property type="match status" value="1"/>
</dbReference>
<keyword evidence="1" id="KW-0812">Transmembrane</keyword>
<feature type="transmembrane region" description="Helical" evidence="1">
    <location>
        <begin position="79"/>
        <end position="97"/>
    </location>
</feature>
<keyword evidence="4" id="KW-1185">Reference proteome</keyword>
<dbReference type="eggNOG" id="COG4984">
    <property type="taxonomic scope" value="Bacteria"/>
</dbReference>
<name>A0A0H4X8Y5_9BACT</name>
<dbReference type="STRING" id="1297742.A176_001239"/>
<proteinExistence type="predicted"/>
<gene>
    <name evidence="3" type="ORF">A176_001239</name>
</gene>
<feature type="transmembrane region" description="Helical" evidence="1">
    <location>
        <begin position="272"/>
        <end position="295"/>
    </location>
</feature>
<accession>A0A0H4X8Y5</accession>
<feature type="transmembrane region" description="Helical" evidence="1">
    <location>
        <begin position="184"/>
        <end position="204"/>
    </location>
</feature>
<feature type="transmembrane region" description="Helical" evidence="1">
    <location>
        <begin position="243"/>
        <end position="260"/>
    </location>
</feature>
<evidence type="ECO:0000256" key="1">
    <source>
        <dbReference type="SAM" id="Phobius"/>
    </source>
</evidence>
<dbReference type="OrthoDB" id="327621at2"/>
<evidence type="ECO:0000313" key="3">
    <source>
        <dbReference type="EMBL" id="AKQ64327.1"/>
    </source>
</evidence>
<reference evidence="3 4" key="1">
    <citation type="journal article" date="2016" name="PLoS ONE">
        <title>Complete Genome Sequence and Comparative Genomics of a Novel Myxobacterium Myxococcus hansupus.</title>
        <authorList>
            <person name="Sharma G."/>
            <person name="Narwani T."/>
            <person name="Subramanian S."/>
        </authorList>
    </citation>
    <scope>NUCLEOTIDE SEQUENCE [LARGE SCALE GENOMIC DNA]</scope>
    <source>
        <strain evidence="4">mixupus</strain>
    </source>
</reference>
<feature type="transmembrane region" description="Helical" evidence="1">
    <location>
        <begin position="52"/>
        <end position="73"/>
    </location>
</feature>
<evidence type="ECO:0000259" key="2">
    <source>
        <dbReference type="Pfam" id="PF09925"/>
    </source>
</evidence>
<dbReference type="RefSeq" id="WP_002634484.1">
    <property type="nucleotide sequence ID" value="NZ_CP012109.1"/>
</dbReference>
<keyword evidence="1" id="KW-1133">Transmembrane helix</keyword>
<feature type="domain" description="DUF2157" evidence="2">
    <location>
        <begin position="18"/>
        <end position="156"/>
    </location>
</feature>
<feature type="transmembrane region" description="Helical" evidence="1">
    <location>
        <begin position="109"/>
        <end position="127"/>
    </location>
</feature>
<dbReference type="InterPro" id="IPR018677">
    <property type="entry name" value="DUF2157"/>
</dbReference>
<sequence length="337" mass="36478">MPKQPFDLDATPDRLRALADAGVLSPTAMERALHLSVATPPRADWRRFLSTTLLGLGALLVLAGVIYFFAYNWAEMHRFAKMGLIAVAIAGAALSAWKLGETLGGQMSLFTASVLVGGLLAVYGQAYQTGADPYELFVGWTVLILPWVAVSRFPPLGLLALVLTNTGILLFWEQVLGTKEGREYWLAVALGGLNGFTWATYEHFANLRVSWLQARWVPRVLAVMTVTPLLIASVPLVTSPTRATTGAGVALLLVLATLAAEYALHRHLQGELFMLTLGALTVMTLLTSSATSFVFDFGRDAEVFGLFVMPLFVIGQVALAVMWLRHEARVTGASEES</sequence>
<feature type="transmembrane region" description="Helical" evidence="1">
    <location>
        <begin position="156"/>
        <end position="172"/>
    </location>
</feature>
<dbReference type="KEGG" id="mym:A176_001239"/>
<feature type="transmembrane region" description="Helical" evidence="1">
    <location>
        <begin position="301"/>
        <end position="324"/>
    </location>
</feature>
<keyword evidence="1" id="KW-0472">Membrane</keyword>
<dbReference type="Proteomes" id="UP000009026">
    <property type="component" value="Chromosome"/>
</dbReference>
<evidence type="ECO:0000313" key="4">
    <source>
        <dbReference type="Proteomes" id="UP000009026"/>
    </source>
</evidence>
<protein>
    <submittedName>
        <fullName evidence="3">Putative membrane protein</fullName>
    </submittedName>
</protein>
<dbReference type="AlphaFoldDB" id="A0A0H4X8Y5"/>
<organism evidence="3 4">
    <name type="scientific">Pseudomyxococcus hansupus</name>
    <dbReference type="NCBI Taxonomy" id="1297742"/>
    <lineage>
        <taxon>Bacteria</taxon>
        <taxon>Pseudomonadati</taxon>
        <taxon>Myxococcota</taxon>
        <taxon>Myxococcia</taxon>
        <taxon>Myxococcales</taxon>
        <taxon>Cystobacterineae</taxon>
        <taxon>Myxococcaceae</taxon>
        <taxon>Pseudomyxococcus</taxon>
    </lineage>
</organism>